<name>A0ABN9VFD5_9DINO</name>
<dbReference type="Gene3D" id="3.50.4.10">
    <property type="entry name" value="Hepatocyte Growth Factor"/>
    <property type="match status" value="1"/>
</dbReference>
<accession>A0ABN9VFD5</accession>
<dbReference type="Proteomes" id="UP001189429">
    <property type="component" value="Unassembled WGS sequence"/>
</dbReference>
<comment type="caution">
    <text evidence="2">The sequence shown here is derived from an EMBL/GenBank/DDBJ whole genome shotgun (WGS) entry which is preliminary data.</text>
</comment>
<sequence length="232" mass="23924">MRWAALATERSAPCRAGYSPANATDSGGDVESELAAEPREEEERRREVCCPVPLPPRPVTSMVVASLVIACYVAHRTATAGPPIAAARAGLDAAGIITEQEGPRCGDVAQDYDLPGNDIAWHEGVESAEGCCWVCAGAGGCEAWAHDATSRRCFLKGGMPFAMMSGLRHDGWSAGSVVRPLVTNAGAPAPLVAPLTAAESRRSFLISPGAPLAPPPNRATSSRGCSAPSGSC</sequence>
<gene>
    <name evidence="2" type="ORF">PCOR1329_LOCUS57334</name>
</gene>
<feature type="region of interest" description="Disordered" evidence="1">
    <location>
        <begin position="1"/>
        <end position="42"/>
    </location>
</feature>
<organism evidence="2 3">
    <name type="scientific">Prorocentrum cordatum</name>
    <dbReference type="NCBI Taxonomy" id="2364126"/>
    <lineage>
        <taxon>Eukaryota</taxon>
        <taxon>Sar</taxon>
        <taxon>Alveolata</taxon>
        <taxon>Dinophyceae</taxon>
        <taxon>Prorocentrales</taxon>
        <taxon>Prorocentraceae</taxon>
        <taxon>Prorocentrum</taxon>
    </lineage>
</organism>
<proteinExistence type="predicted"/>
<reference evidence="2" key="1">
    <citation type="submission" date="2023-10" db="EMBL/GenBank/DDBJ databases">
        <authorList>
            <person name="Chen Y."/>
            <person name="Shah S."/>
            <person name="Dougan E. K."/>
            <person name="Thang M."/>
            <person name="Chan C."/>
        </authorList>
    </citation>
    <scope>NUCLEOTIDE SEQUENCE [LARGE SCALE GENOMIC DNA]</scope>
</reference>
<keyword evidence="3" id="KW-1185">Reference proteome</keyword>
<evidence type="ECO:0000313" key="2">
    <source>
        <dbReference type="EMBL" id="CAK0871516.1"/>
    </source>
</evidence>
<dbReference type="EMBL" id="CAUYUJ010017080">
    <property type="protein sequence ID" value="CAK0871516.1"/>
    <property type="molecule type" value="Genomic_DNA"/>
</dbReference>
<evidence type="ECO:0000256" key="1">
    <source>
        <dbReference type="SAM" id="MobiDB-lite"/>
    </source>
</evidence>
<feature type="compositionally biased region" description="Polar residues" evidence="1">
    <location>
        <begin position="218"/>
        <end position="232"/>
    </location>
</feature>
<protein>
    <recommendedName>
        <fullName evidence="4">Apple domain-containing protein</fullName>
    </recommendedName>
</protein>
<evidence type="ECO:0008006" key="4">
    <source>
        <dbReference type="Google" id="ProtNLM"/>
    </source>
</evidence>
<feature type="region of interest" description="Disordered" evidence="1">
    <location>
        <begin position="206"/>
        <end position="232"/>
    </location>
</feature>
<evidence type="ECO:0000313" key="3">
    <source>
        <dbReference type="Proteomes" id="UP001189429"/>
    </source>
</evidence>